<organism evidence="1 2">
    <name type="scientific">Trifolium medium</name>
    <dbReference type="NCBI Taxonomy" id="97028"/>
    <lineage>
        <taxon>Eukaryota</taxon>
        <taxon>Viridiplantae</taxon>
        <taxon>Streptophyta</taxon>
        <taxon>Embryophyta</taxon>
        <taxon>Tracheophyta</taxon>
        <taxon>Spermatophyta</taxon>
        <taxon>Magnoliopsida</taxon>
        <taxon>eudicotyledons</taxon>
        <taxon>Gunneridae</taxon>
        <taxon>Pentapetalae</taxon>
        <taxon>rosids</taxon>
        <taxon>fabids</taxon>
        <taxon>Fabales</taxon>
        <taxon>Fabaceae</taxon>
        <taxon>Papilionoideae</taxon>
        <taxon>50 kb inversion clade</taxon>
        <taxon>NPAAA clade</taxon>
        <taxon>Hologalegina</taxon>
        <taxon>IRL clade</taxon>
        <taxon>Trifolieae</taxon>
        <taxon>Trifolium</taxon>
    </lineage>
</organism>
<dbReference type="AlphaFoldDB" id="A0A392NFL2"/>
<proteinExistence type="predicted"/>
<sequence>VKAPSTIEAFEWTAILHRNSIDVTLYRYVIGPWGGFLKCLDTYQLVLELVVGGSERATYGKADLKGRVKCHRVSVGRSSALRGSDKIEAWALWGAHAPHRVEWDA</sequence>
<protein>
    <submittedName>
        <fullName evidence="1">Uncharacterized protein</fullName>
    </submittedName>
</protein>
<keyword evidence="2" id="KW-1185">Reference proteome</keyword>
<dbReference type="Proteomes" id="UP000265520">
    <property type="component" value="Unassembled WGS sequence"/>
</dbReference>
<comment type="caution">
    <text evidence="1">The sequence shown here is derived from an EMBL/GenBank/DDBJ whole genome shotgun (WGS) entry which is preliminary data.</text>
</comment>
<evidence type="ECO:0000313" key="1">
    <source>
        <dbReference type="EMBL" id="MCH98133.1"/>
    </source>
</evidence>
<gene>
    <name evidence="1" type="ORF">A2U01_0019132</name>
</gene>
<reference evidence="1 2" key="1">
    <citation type="journal article" date="2018" name="Front. Plant Sci.">
        <title>Red Clover (Trifolium pratense) and Zigzag Clover (T. medium) - A Picture of Genomic Similarities and Differences.</title>
        <authorList>
            <person name="Dluhosova J."/>
            <person name="Istvanek J."/>
            <person name="Nedelnik J."/>
            <person name="Repkova J."/>
        </authorList>
    </citation>
    <scope>NUCLEOTIDE SEQUENCE [LARGE SCALE GENOMIC DNA]</scope>
    <source>
        <strain evidence="2">cv. 10/8</strain>
        <tissue evidence="1">Leaf</tissue>
    </source>
</reference>
<accession>A0A392NFL2</accession>
<evidence type="ECO:0000313" key="2">
    <source>
        <dbReference type="Proteomes" id="UP000265520"/>
    </source>
</evidence>
<dbReference type="EMBL" id="LXQA010036802">
    <property type="protein sequence ID" value="MCH98133.1"/>
    <property type="molecule type" value="Genomic_DNA"/>
</dbReference>
<feature type="non-terminal residue" evidence="1">
    <location>
        <position position="1"/>
    </location>
</feature>
<name>A0A392NFL2_9FABA</name>